<dbReference type="RefSeq" id="WP_255973839.1">
    <property type="nucleotide sequence ID" value="NZ_JANFQF010000028.1"/>
</dbReference>
<reference evidence="6 7" key="1">
    <citation type="submission" date="2022-07" db="EMBL/GenBank/DDBJ databases">
        <title>Degradation activity of malathion, p-nitrophenol and potential low-temperature adaptation strategy of Rhodococcus sp. FXJ9.536.</title>
        <authorList>
            <person name="Huang J."/>
            <person name="Huang Y."/>
        </authorList>
    </citation>
    <scope>NUCLEOTIDE SEQUENCE [LARGE SCALE GENOMIC DNA]</scope>
    <source>
        <strain evidence="6 7">FXJ9.536</strain>
    </source>
</reference>
<comment type="caution">
    <text evidence="6">The sequence shown here is derived from an EMBL/GenBank/DDBJ whole genome shotgun (WGS) entry which is preliminary data.</text>
</comment>
<dbReference type="EMBL" id="JANFQF010000028">
    <property type="protein sequence ID" value="MCQ4122337.1"/>
    <property type="molecule type" value="Genomic_DNA"/>
</dbReference>
<feature type="transmembrane region" description="Helical" evidence="5">
    <location>
        <begin position="87"/>
        <end position="107"/>
    </location>
</feature>
<keyword evidence="7" id="KW-1185">Reference proteome</keyword>
<name>A0ABT1QML5_9NOCA</name>
<evidence type="ECO:0000256" key="3">
    <source>
        <dbReference type="ARBA" id="ARBA00022989"/>
    </source>
</evidence>
<evidence type="ECO:0000256" key="1">
    <source>
        <dbReference type="ARBA" id="ARBA00004141"/>
    </source>
</evidence>
<evidence type="ECO:0000313" key="7">
    <source>
        <dbReference type="Proteomes" id="UP001524501"/>
    </source>
</evidence>
<organism evidence="6 7">
    <name type="scientific">Rhodococcus tibetensis</name>
    <dbReference type="NCBI Taxonomy" id="2965064"/>
    <lineage>
        <taxon>Bacteria</taxon>
        <taxon>Bacillati</taxon>
        <taxon>Actinomycetota</taxon>
        <taxon>Actinomycetes</taxon>
        <taxon>Mycobacteriales</taxon>
        <taxon>Nocardiaceae</taxon>
        <taxon>Rhodococcus</taxon>
    </lineage>
</organism>
<protein>
    <submittedName>
        <fullName evidence="6">DoxX family protein</fullName>
    </submittedName>
</protein>
<evidence type="ECO:0000256" key="4">
    <source>
        <dbReference type="ARBA" id="ARBA00023136"/>
    </source>
</evidence>
<evidence type="ECO:0000256" key="2">
    <source>
        <dbReference type="ARBA" id="ARBA00022692"/>
    </source>
</evidence>
<evidence type="ECO:0000256" key="5">
    <source>
        <dbReference type="SAM" id="Phobius"/>
    </source>
</evidence>
<gene>
    <name evidence="6" type="ORF">NOF53_24805</name>
</gene>
<evidence type="ECO:0000313" key="6">
    <source>
        <dbReference type="EMBL" id="MCQ4122337.1"/>
    </source>
</evidence>
<comment type="subcellular location">
    <subcellularLocation>
        <location evidence="1">Membrane</location>
        <topology evidence="1">Multi-pass membrane protein</topology>
    </subcellularLocation>
</comment>
<dbReference type="Proteomes" id="UP001524501">
    <property type="component" value="Unassembled WGS sequence"/>
</dbReference>
<keyword evidence="4 5" id="KW-0472">Membrane</keyword>
<feature type="transmembrane region" description="Helical" evidence="5">
    <location>
        <begin position="119"/>
        <end position="139"/>
    </location>
</feature>
<accession>A0ABT1QML5</accession>
<dbReference type="Pfam" id="PF13564">
    <property type="entry name" value="DoxX_2"/>
    <property type="match status" value="1"/>
</dbReference>
<feature type="transmembrane region" description="Helical" evidence="5">
    <location>
        <begin position="61"/>
        <end position="82"/>
    </location>
</feature>
<proteinExistence type="predicted"/>
<keyword evidence="2 5" id="KW-0812">Transmembrane</keyword>
<keyword evidence="3 5" id="KW-1133">Transmembrane helix</keyword>
<dbReference type="InterPro" id="IPR032808">
    <property type="entry name" value="DoxX"/>
</dbReference>
<sequence length="140" mass="14265">MTHVCRRRVEHLKGIPRMHIAAAVLSVLLGLATLASGAPKALLKGDVPAMLQSHMGLSSGLVRFIGLAEVAAAVGLAIGLFWQPIGVAAAIGFALLLVGAVGFHAKAGDYADPKTRGNAMAPILLVVISVATAVTLTLAQ</sequence>